<dbReference type="Proteomes" id="UP000789366">
    <property type="component" value="Unassembled WGS sequence"/>
</dbReference>
<dbReference type="EMBL" id="CAJVPW010000639">
    <property type="protein sequence ID" value="CAG8460807.1"/>
    <property type="molecule type" value="Genomic_DNA"/>
</dbReference>
<evidence type="ECO:0000313" key="1">
    <source>
        <dbReference type="EMBL" id="CAG8460807.1"/>
    </source>
</evidence>
<keyword evidence="2" id="KW-1185">Reference proteome</keyword>
<proteinExistence type="predicted"/>
<reference evidence="1" key="1">
    <citation type="submission" date="2021-06" db="EMBL/GenBank/DDBJ databases">
        <authorList>
            <person name="Kallberg Y."/>
            <person name="Tangrot J."/>
            <person name="Rosling A."/>
        </authorList>
    </citation>
    <scope>NUCLEOTIDE SEQUENCE</scope>
    <source>
        <strain evidence="1">28 12/20/2015</strain>
    </source>
</reference>
<name>A0ACA9K9K2_9GLOM</name>
<comment type="caution">
    <text evidence="1">The sequence shown here is derived from an EMBL/GenBank/DDBJ whole genome shotgun (WGS) entry which is preliminary data.</text>
</comment>
<gene>
    <name evidence="1" type="ORF">SPELUC_LOCUS1252</name>
</gene>
<organism evidence="1 2">
    <name type="scientific">Cetraspora pellucida</name>
    <dbReference type="NCBI Taxonomy" id="1433469"/>
    <lineage>
        <taxon>Eukaryota</taxon>
        <taxon>Fungi</taxon>
        <taxon>Fungi incertae sedis</taxon>
        <taxon>Mucoromycota</taxon>
        <taxon>Glomeromycotina</taxon>
        <taxon>Glomeromycetes</taxon>
        <taxon>Diversisporales</taxon>
        <taxon>Gigasporaceae</taxon>
        <taxon>Cetraspora</taxon>
    </lineage>
</organism>
<sequence length="749" mass="84259">MLKLKQDSNTEFKKRLLFFEKLSDLITWAPGNDDINVSQVTLKQRPEWKKVKSADEHKRDLRVNVIDDNFEEFHDYFKFGQYRLQYWQFVDSFVYFSHHRVEIPPTMWVNAAHRNGVRILGNFMTERASGSNDMELLLRGPDGQINKDGFNPFFADKLVQMAVYYKFDGWFINIESDLLGGERAARQLIQWLKYLTQEMHKNVSNSLNILNDKNISFFNVCDGLFTNYFYDKNGPTFSAMAAGQRNRDVYTGIDTYGRGTYGGGGFNTFLVIQSTNALIALEAIKHGKTSAGIFAPAWTFFEVPGDTFANDRLFWVGSPPGVVNRRPGVADYIVPKCVPKSTSFYTNFSLGTGHQFFIEGKSMIGLQDWFHLSHQSISPNNLTFQLPRPNSLWWDYTFDTAYNGGTSLTINASGQFILPFAKFPLYTMSLQIPLQTSLKLNVTYLSKQTDLKLSPYIKIGSNSINNSTQDQNFTTSEGAFVPDSTNTVQIDFISDSGAITSQSFTPTSTISRNNGWITSEFILTRSIFRDSSSSTLSGDVAVRNDLVIQELGISLYNLKNPTSHNVTRQLLGYVGELSIIPQNIMSDINIEMVQNVEFERKIIGTPDLDGLSDEVTFVWGIVRWNVMSIPSNQESSTHTDINLDANLLGASVEKLELTPAVTSLENTFAYYNIYVGMSPSSLITSPDLNELTFLGISDTTQFSICGYGVMKSEVEGGNGLAIWIQGVYEIDGSGDDKTKWGMVWVDLKN</sequence>
<protein>
    <submittedName>
        <fullName evidence="1">17687_t:CDS:1</fullName>
    </submittedName>
</protein>
<accession>A0ACA9K9K2</accession>
<evidence type="ECO:0000313" key="2">
    <source>
        <dbReference type="Proteomes" id="UP000789366"/>
    </source>
</evidence>